<dbReference type="PANTHER" id="PTHR43737:SF1">
    <property type="entry name" value="DUF1501 DOMAIN-CONTAINING PROTEIN"/>
    <property type="match status" value="1"/>
</dbReference>
<reference evidence="1 2" key="1">
    <citation type="journal article" date="2016" name="Front. Microbiol.">
        <title>Fuerstia marisgermanicae gen. nov., sp. nov., an Unusual Member of the Phylum Planctomycetes from the German Wadden Sea.</title>
        <authorList>
            <person name="Kohn T."/>
            <person name="Heuer A."/>
            <person name="Jogler M."/>
            <person name="Vollmers J."/>
            <person name="Boedeker C."/>
            <person name="Bunk B."/>
            <person name="Rast P."/>
            <person name="Borchert D."/>
            <person name="Glockner I."/>
            <person name="Freese H.M."/>
            <person name="Klenk H.P."/>
            <person name="Overmann J."/>
            <person name="Kaster A.K."/>
            <person name="Rohde M."/>
            <person name="Wiegand S."/>
            <person name="Jogler C."/>
        </authorList>
    </citation>
    <scope>NUCLEOTIDE SEQUENCE [LARGE SCALE GENOMIC DNA]</scope>
    <source>
        <strain evidence="1 2">NH11</strain>
    </source>
</reference>
<dbReference type="KEGG" id="fmr:Fuma_04852"/>
<proteinExistence type="predicted"/>
<evidence type="ECO:0000313" key="2">
    <source>
        <dbReference type="Proteomes" id="UP000187735"/>
    </source>
</evidence>
<dbReference type="InterPro" id="IPR006311">
    <property type="entry name" value="TAT_signal"/>
</dbReference>
<sequence>MSHSSRRQFLTTSAAATSVLTFGRRAPAFLQQAAADSQSDGRILVVVEMAGGNDGLNTVVPYTDDEYRKARPELAIGKSDVLKINDNLGLHPVMTGFADLLEAGHLSIIQGVGYDNPNRSHFESMDIWHTCQRKDENRIDGWLGRYLQEAGQATSSDPAGLHLGEDKQPFALMSRDARVPSIRSLDQFRLNGNETAAFRKAVRELADARRDGGNDLLSFVQSSTSSAITASERIEVAGMNYKPSGEYPSTALANKLQTVAKLINSGLTTPVYYVRIDGFDTHAQQDGAHQSLLRQVSDGVSTFLKDMMAHGHGDRILCLCFSEFGRRVAENASKGTDHGTAGPVFLTGTHVKAGLIGQHPSLRDLQDGDLKHHTDFRQVYATVLERWLKCDSKAILRGKFNPLNALPPT</sequence>
<dbReference type="OrthoDB" id="9779968at2"/>
<evidence type="ECO:0000313" key="1">
    <source>
        <dbReference type="EMBL" id="APZ95197.1"/>
    </source>
</evidence>
<dbReference type="Proteomes" id="UP000187735">
    <property type="component" value="Chromosome"/>
</dbReference>
<dbReference type="Pfam" id="PF07394">
    <property type="entry name" value="DUF1501"/>
    <property type="match status" value="1"/>
</dbReference>
<keyword evidence="2" id="KW-1185">Reference proteome</keyword>
<dbReference type="AlphaFoldDB" id="A0A1P8WMC7"/>
<evidence type="ECO:0008006" key="3">
    <source>
        <dbReference type="Google" id="ProtNLM"/>
    </source>
</evidence>
<dbReference type="RefSeq" id="WP_077026396.1">
    <property type="nucleotide sequence ID" value="NZ_CP017641.1"/>
</dbReference>
<gene>
    <name evidence="1" type="ORF">Fuma_04852</name>
</gene>
<organism evidence="1 2">
    <name type="scientific">Fuerstiella marisgermanici</name>
    <dbReference type="NCBI Taxonomy" id="1891926"/>
    <lineage>
        <taxon>Bacteria</taxon>
        <taxon>Pseudomonadati</taxon>
        <taxon>Planctomycetota</taxon>
        <taxon>Planctomycetia</taxon>
        <taxon>Planctomycetales</taxon>
        <taxon>Planctomycetaceae</taxon>
        <taxon>Fuerstiella</taxon>
    </lineage>
</organism>
<dbReference type="EMBL" id="CP017641">
    <property type="protein sequence ID" value="APZ95197.1"/>
    <property type="molecule type" value="Genomic_DNA"/>
</dbReference>
<dbReference type="InterPro" id="IPR010869">
    <property type="entry name" value="DUF1501"/>
</dbReference>
<accession>A0A1P8WMC7</accession>
<protein>
    <recommendedName>
        <fullName evidence="3">DUF1501 domain-containing protein</fullName>
    </recommendedName>
</protein>
<dbReference type="PANTHER" id="PTHR43737">
    <property type="entry name" value="BLL7424 PROTEIN"/>
    <property type="match status" value="1"/>
</dbReference>
<name>A0A1P8WMC7_9PLAN</name>
<dbReference type="STRING" id="1891926.Fuma_04852"/>
<dbReference type="PROSITE" id="PS51318">
    <property type="entry name" value="TAT"/>
    <property type="match status" value="1"/>
</dbReference>